<dbReference type="GO" id="GO:0000725">
    <property type="term" value="P:recombinational repair"/>
    <property type="evidence" value="ECO:0007669"/>
    <property type="project" value="TreeGrafter"/>
</dbReference>
<accession>A0A5C6Q258</accession>
<evidence type="ECO:0000313" key="5">
    <source>
        <dbReference type="Proteomes" id="UP000321525"/>
    </source>
</evidence>
<dbReference type="InterPro" id="IPR027417">
    <property type="entry name" value="P-loop_NTPase"/>
</dbReference>
<dbReference type="EMBL" id="VOLQ01000068">
    <property type="protein sequence ID" value="TWX62734.1"/>
    <property type="molecule type" value="Genomic_DNA"/>
</dbReference>
<evidence type="ECO:0000256" key="1">
    <source>
        <dbReference type="ARBA" id="ARBA00034923"/>
    </source>
</evidence>
<gene>
    <name evidence="3" type="ORF">ESZ26_18610</name>
    <name evidence="4" type="ORF">ESZ27_18545</name>
</gene>
<organism evidence="4 6">
    <name type="scientific">Colwellia hornerae</name>
    <dbReference type="NCBI Taxonomy" id="89402"/>
    <lineage>
        <taxon>Bacteria</taxon>
        <taxon>Pseudomonadati</taxon>
        <taxon>Pseudomonadota</taxon>
        <taxon>Gammaproteobacteria</taxon>
        <taxon>Alteromonadales</taxon>
        <taxon>Colwelliaceae</taxon>
        <taxon>Colwellia</taxon>
    </lineage>
</organism>
<proteinExistence type="predicted"/>
<dbReference type="Proteomes" id="UP000321525">
    <property type="component" value="Unassembled WGS sequence"/>
</dbReference>
<name>A0A5C6Q258_9GAMM</name>
<evidence type="ECO:0000313" key="6">
    <source>
        <dbReference type="Proteomes" id="UP000321917"/>
    </source>
</evidence>
<protein>
    <recommendedName>
        <fullName evidence="1">DNA 3'-5' helicase II</fullName>
    </recommendedName>
</protein>
<evidence type="ECO:0000259" key="2">
    <source>
        <dbReference type="Pfam" id="PF08378"/>
    </source>
</evidence>
<dbReference type="RefSeq" id="WP_146801254.1">
    <property type="nucleotide sequence ID" value="NZ_VOLP01000048.1"/>
</dbReference>
<dbReference type="GO" id="GO:0003677">
    <property type="term" value="F:DNA binding"/>
    <property type="evidence" value="ECO:0007669"/>
    <property type="project" value="InterPro"/>
</dbReference>
<dbReference type="InterPro" id="IPR000212">
    <property type="entry name" value="DNA_helicase_UvrD/REP"/>
</dbReference>
<dbReference type="AlphaFoldDB" id="A0A5C6Q258"/>
<sequence>MAIIYPTLENIQLLKVKPTEGEWCLVRYLKEHLDDSYEVFFNPYLDGDRPDIIILKEHCAAFIIEVKDWDLRHYLIDEDNKWRVTANSRSSLISSPHAQAFRYKKNLYDLHLPVIGLARLTNPNFYNLVHCFVYFHGASQIKINNMYLLPEQGNKEEQTKQNELVKQKKIRFGDYEKANKSLDRKNRNIQRDKLMSIGSDNLSLLINKIKKNSKHVLFNHDVYNDFKRRLSPSNHTLKQGLSINLDKKQLGLSISKEGKAKIKGVAGCGKTSILSQRAINAYKRHKTPTLILTFNITLKNYIRDKISDIQGGRDFQFFEISNYHQFFNAQVNNTGQDIVALIGKYGLEKMYSIDVFKNLETIQYQTILLDEIQDYESDWVKIIRDNFLSEGGEMVLFGDQSQNVYQREVGRASVVAQGFGSWIKLNRSYRTDIDSPLNQLFKDFQLKYLIEKYSDTEIFDTTKTQIGMNFNLLKYKHINSDCWYGEVFDLIKDYISSYDLHPNDVVILSSKINVIRKLNDFWLEQERTHCMFENYSELSILTNETTDTLKKLDEKNLNILIRANKDSIERVRRAKKNHFYANSGLIKLSTIHSFKGLESKTVFYVLHEGDEPEIVYTSVTRTTENLVILDVGKKNQYSAFFKQSII</sequence>
<dbReference type="Pfam" id="PF13245">
    <property type="entry name" value="AAA_19"/>
    <property type="match status" value="1"/>
</dbReference>
<dbReference type="InterPro" id="IPR011528">
    <property type="entry name" value="NERD"/>
</dbReference>
<dbReference type="EMBL" id="VOLR01000050">
    <property type="protein sequence ID" value="TWX53609.1"/>
    <property type="molecule type" value="Genomic_DNA"/>
</dbReference>
<dbReference type="Gene3D" id="3.40.50.300">
    <property type="entry name" value="P-loop containing nucleotide triphosphate hydrolases"/>
    <property type="match status" value="2"/>
</dbReference>
<feature type="domain" description="NERD" evidence="2">
    <location>
        <begin position="19"/>
        <end position="135"/>
    </location>
</feature>
<dbReference type="PANTHER" id="PTHR11070">
    <property type="entry name" value="UVRD / RECB / PCRA DNA HELICASE FAMILY MEMBER"/>
    <property type="match status" value="1"/>
</dbReference>
<dbReference type="SUPFAM" id="SSF52540">
    <property type="entry name" value="P-loop containing nucleoside triphosphate hydrolases"/>
    <property type="match status" value="1"/>
</dbReference>
<evidence type="ECO:0000313" key="3">
    <source>
        <dbReference type="EMBL" id="TWX53609.1"/>
    </source>
</evidence>
<keyword evidence="5" id="KW-1185">Reference proteome</keyword>
<evidence type="ECO:0000313" key="4">
    <source>
        <dbReference type="EMBL" id="TWX62734.1"/>
    </source>
</evidence>
<reference evidence="4 6" key="1">
    <citation type="submission" date="2019-07" db="EMBL/GenBank/DDBJ databases">
        <title>Genomes of sea-ice associated Colwellia species.</title>
        <authorList>
            <person name="Bowman J.P."/>
        </authorList>
    </citation>
    <scope>NUCLEOTIDE SEQUENCE [LARGE SCALE GENOMIC DNA]</scope>
    <source>
        <strain evidence="3 5">ACAM 607</strain>
        <strain evidence="4 6">IC036</strain>
    </source>
</reference>
<dbReference type="Proteomes" id="UP000321917">
    <property type="component" value="Unassembled WGS sequence"/>
</dbReference>
<dbReference type="Pfam" id="PF08378">
    <property type="entry name" value="NERD"/>
    <property type="match status" value="1"/>
</dbReference>
<dbReference type="GO" id="GO:0043138">
    <property type="term" value="F:3'-5' DNA helicase activity"/>
    <property type="evidence" value="ECO:0007669"/>
    <property type="project" value="TreeGrafter"/>
</dbReference>
<dbReference type="PANTHER" id="PTHR11070:SF2">
    <property type="entry name" value="ATP-DEPENDENT DNA HELICASE SRS2"/>
    <property type="match status" value="1"/>
</dbReference>
<dbReference type="OrthoDB" id="7066673at2"/>
<comment type="caution">
    <text evidence="4">The sequence shown here is derived from an EMBL/GenBank/DDBJ whole genome shotgun (WGS) entry which is preliminary data.</text>
</comment>
<dbReference type="GO" id="GO:0005524">
    <property type="term" value="F:ATP binding"/>
    <property type="evidence" value="ECO:0007669"/>
    <property type="project" value="InterPro"/>
</dbReference>